<evidence type="ECO:0000313" key="1">
    <source>
        <dbReference type="EMBL" id="KAK8985794.1"/>
    </source>
</evidence>
<gene>
    <name evidence="1" type="ORF">V6N11_021647</name>
</gene>
<dbReference type="EMBL" id="JBBPBN010000068">
    <property type="protein sequence ID" value="KAK8985794.1"/>
    <property type="molecule type" value="Genomic_DNA"/>
</dbReference>
<comment type="caution">
    <text evidence="1">The sequence shown here is derived from an EMBL/GenBank/DDBJ whole genome shotgun (WGS) entry which is preliminary data.</text>
</comment>
<name>A0ABR2PBG6_9ROSI</name>
<proteinExistence type="predicted"/>
<evidence type="ECO:0000313" key="2">
    <source>
        <dbReference type="Proteomes" id="UP001396334"/>
    </source>
</evidence>
<organism evidence="1 2">
    <name type="scientific">Hibiscus sabdariffa</name>
    <name type="common">roselle</name>
    <dbReference type="NCBI Taxonomy" id="183260"/>
    <lineage>
        <taxon>Eukaryota</taxon>
        <taxon>Viridiplantae</taxon>
        <taxon>Streptophyta</taxon>
        <taxon>Embryophyta</taxon>
        <taxon>Tracheophyta</taxon>
        <taxon>Spermatophyta</taxon>
        <taxon>Magnoliopsida</taxon>
        <taxon>eudicotyledons</taxon>
        <taxon>Gunneridae</taxon>
        <taxon>Pentapetalae</taxon>
        <taxon>rosids</taxon>
        <taxon>malvids</taxon>
        <taxon>Malvales</taxon>
        <taxon>Malvaceae</taxon>
        <taxon>Malvoideae</taxon>
        <taxon>Hibiscus</taxon>
    </lineage>
</organism>
<sequence>MVGGGWPELGREPRTSFISALYDERQSFPGEVVLTLELVVTTMSRQWPISPRDGDWGVREVLGTFWKLPPWFQIGTQLSVVLE</sequence>
<keyword evidence="2" id="KW-1185">Reference proteome</keyword>
<accession>A0ABR2PBG6</accession>
<protein>
    <submittedName>
        <fullName evidence="1">Uncharacterized protein</fullName>
    </submittedName>
</protein>
<dbReference type="Proteomes" id="UP001396334">
    <property type="component" value="Unassembled WGS sequence"/>
</dbReference>
<reference evidence="1 2" key="1">
    <citation type="journal article" date="2024" name="G3 (Bethesda)">
        <title>Genome assembly of Hibiscus sabdariffa L. provides insights into metabolisms of medicinal natural products.</title>
        <authorList>
            <person name="Kim T."/>
        </authorList>
    </citation>
    <scope>NUCLEOTIDE SEQUENCE [LARGE SCALE GENOMIC DNA]</scope>
    <source>
        <strain evidence="1">TK-2024</strain>
        <tissue evidence="1">Old leaves</tissue>
    </source>
</reference>